<dbReference type="Proteomes" id="UP001484097">
    <property type="component" value="Unassembled WGS sequence"/>
</dbReference>
<comment type="caution">
    <text evidence="1">The sequence shown here is derived from an EMBL/GenBank/DDBJ whole genome shotgun (WGS) entry which is preliminary data.</text>
</comment>
<reference evidence="1 2" key="1">
    <citation type="submission" date="2024-05" db="EMBL/GenBank/DDBJ databases">
        <authorList>
            <person name="Yi C."/>
        </authorList>
    </citation>
    <scope>NUCLEOTIDE SEQUENCE [LARGE SCALE GENOMIC DNA]</scope>
    <source>
        <strain evidence="1 2">XS13</strain>
    </source>
</reference>
<keyword evidence="2" id="KW-1185">Reference proteome</keyword>
<proteinExistence type="predicted"/>
<name>A0ABV0IH97_9MICC</name>
<dbReference type="EMBL" id="JBDXMX010000003">
    <property type="protein sequence ID" value="MEO9247528.1"/>
    <property type="molecule type" value="Genomic_DNA"/>
</dbReference>
<evidence type="ECO:0000313" key="2">
    <source>
        <dbReference type="Proteomes" id="UP001484097"/>
    </source>
</evidence>
<sequence length="99" mass="10685">MVIKYDEGASAAYEWEVGQIADRIEGILGDREQQKAYVEENYDATNTSEDLSAVETKWLNACEQVRDLVREAKALMEKNDVTAAEAARAAGAAVGGMGG</sequence>
<accession>A0ABV0IH97</accession>
<evidence type="ECO:0000313" key="1">
    <source>
        <dbReference type="EMBL" id="MEO9247528.1"/>
    </source>
</evidence>
<gene>
    <name evidence="1" type="ORF">ABDK96_07535</name>
</gene>
<organism evidence="1 2">
    <name type="scientific">Citricoccus nitrophenolicus</name>
    <dbReference type="NCBI Taxonomy" id="863575"/>
    <lineage>
        <taxon>Bacteria</taxon>
        <taxon>Bacillati</taxon>
        <taxon>Actinomycetota</taxon>
        <taxon>Actinomycetes</taxon>
        <taxon>Micrococcales</taxon>
        <taxon>Micrococcaceae</taxon>
        <taxon>Citricoccus</taxon>
    </lineage>
</organism>
<dbReference type="RefSeq" id="WP_309812157.1">
    <property type="nucleotide sequence ID" value="NZ_JBDXMX010000003.1"/>
</dbReference>
<protein>
    <submittedName>
        <fullName evidence="1">Uncharacterized protein</fullName>
    </submittedName>
</protein>